<evidence type="ECO:0000313" key="2">
    <source>
        <dbReference type="EMBL" id="MBB3139579.1"/>
    </source>
</evidence>
<protein>
    <submittedName>
        <fullName evidence="2">Uncharacterized protein</fullName>
    </submittedName>
</protein>
<reference evidence="2 3" key="1">
    <citation type="submission" date="2020-08" db="EMBL/GenBank/DDBJ databases">
        <title>Genomic Encyclopedia of Type Strains, Phase III (KMG-III): the genomes of soil and plant-associated and newly described type strains.</title>
        <authorList>
            <person name="Whitman W."/>
        </authorList>
    </citation>
    <scope>NUCLEOTIDE SEQUENCE [LARGE SCALE GENOMIC DNA]</scope>
    <source>
        <strain evidence="2 3">CECT 5995</strain>
    </source>
</reference>
<dbReference type="Proteomes" id="UP000525987">
    <property type="component" value="Unassembled WGS sequence"/>
</dbReference>
<keyword evidence="1" id="KW-0472">Membrane</keyword>
<gene>
    <name evidence="2" type="ORF">FHR96_000425</name>
</gene>
<evidence type="ECO:0000313" key="3">
    <source>
        <dbReference type="Proteomes" id="UP000525987"/>
    </source>
</evidence>
<dbReference type="AlphaFoldDB" id="A0A7W5G3Z0"/>
<keyword evidence="1" id="KW-0812">Transmembrane</keyword>
<keyword evidence="3" id="KW-1185">Reference proteome</keyword>
<comment type="caution">
    <text evidence="2">The sequence shown here is derived from an EMBL/GenBank/DDBJ whole genome shotgun (WGS) entry which is preliminary data.</text>
</comment>
<organism evidence="2 3">
    <name type="scientific">Halomonas organivorans</name>
    <dbReference type="NCBI Taxonomy" id="257772"/>
    <lineage>
        <taxon>Bacteria</taxon>
        <taxon>Pseudomonadati</taxon>
        <taxon>Pseudomonadota</taxon>
        <taxon>Gammaproteobacteria</taxon>
        <taxon>Oceanospirillales</taxon>
        <taxon>Halomonadaceae</taxon>
        <taxon>Halomonas</taxon>
    </lineage>
</organism>
<dbReference type="EMBL" id="JACHXM010000001">
    <property type="protein sequence ID" value="MBB3139579.1"/>
    <property type="molecule type" value="Genomic_DNA"/>
</dbReference>
<sequence length="39" mass="4325">MRRRFDWTGLDRWLDRLVALAVVTALVVGGSALVVSLVL</sequence>
<name>A0A7W5G3Z0_9GAMM</name>
<proteinExistence type="predicted"/>
<evidence type="ECO:0000256" key="1">
    <source>
        <dbReference type="SAM" id="Phobius"/>
    </source>
</evidence>
<keyword evidence="1" id="KW-1133">Transmembrane helix</keyword>
<feature type="transmembrane region" description="Helical" evidence="1">
    <location>
        <begin position="17"/>
        <end position="38"/>
    </location>
</feature>
<accession>A0A7W5G3Z0</accession>